<proteinExistence type="predicted"/>
<sequence>MQKVLSYPVSAVYLIFFGLALLAFHPVQWLCLNLFGYEAHKRSVSLLNLCLMRCTHILGTGYRFETRAPMPEKGPLIIVANHQSMYDIPPIIWHLRKYHPKFVSKKELGRGIPSVSFNLRHGGSVLIDRKDRRQSLQAIRSLGEYIEKTGRSAVIFPEGTRSRTGEPKPFRTVGLEALIKASPSAQILPVTINNSWKMLRFGKFPLGLGNCISFTLHPAMPVDPTRAAETLAAVEQTITSHIRWKP</sequence>
<keyword evidence="4" id="KW-0443">Lipid metabolism</keyword>
<feature type="transmembrane region" description="Helical" evidence="6">
    <location>
        <begin position="12"/>
        <end position="35"/>
    </location>
</feature>
<dbReference type="SMART" id="SM00563">
    <property type="entry name" value="PlsC"/>
    <property type="match status" value="1"/>
</dbReference>
<evidence type="ECO:0000259" key="7">
    <source>
        <dbReference type="SMART" id="SM00563"/>
    </source>
</evidence>
<dbReference type="CDD" id="cd07989">
    <property type="entry name" value="LPLAT_AGPAT-like"/>
    <property type="match status" value="1"/>
</dbReference>
<keyword evidence="6" id="KW-0812">Transmembrane</keyword>
<evidence type="ECO:0000313" key="9">
    <source>
        <dbReference type="Proteomes" id="UP001206312"/>
    </source>
</evidence>
<protein>
    <submittedName>
        <fullName evidence="8">1-acyl-sn-glycerol-3-phosphate acyltransferase</fullName>
    </submittedName>
</protein>
<keyword evidence="6" id="KW-0472">Membrane</keyword>
<gene>
    <name evidence="8" type="ORF">NG653_05690</name>
</gene>
<dbReference type="SUPFAM" id="SSF69593">
    <property type="entry name" value="Glycerol-3-phosphate (1)-acyltransferase"/>
    <property type="match status" value="1"/>
</dbReference>
<dbReference type="PANTHER" id="PTHR10434:SF64">
    <property type="entry name" value="1-ACYL-SN-GLYCEROL-3-PHOSPHATE ACYLTRANSFERASE-RELATED"/>
    <property type="match status" value="1"/>
</dbReference>
<feature type="domain" description="Phospholipid/glycerol acyltransferase" evidence="7">
    <location>
        <begin position="76"/>
        <end position="195"/>
    </location>
</feature>
<comment type="caution">
    <text evidence="8">The sequence shown here is derived from an EMBL/GenBank/DDBJ whole genome shotgun (WGS) entry which is preliminary data.</text>
</comment>
<evidence type="ECO:0000256" key="4">
    <source>
        <dbReference type="ARBA" id="ARBA00023098"/>
    </source>
</evidence>
<evidence type="ECO:0000313" key="8">
    <source>
        <dbReference type="EMBL" id="MCO5724337.1"/>
    </source>
</evidence>
<dbReference type="EMBL" id="JAMXIB010000003">
    <property type="protein sequence ID" value="MCO5724337.1"/>
    <property type="molecule type" value="Genomic_DNA"/>
</dbReference>
<evidence type="ECO:0000256" key="6">
    <source>
        <dbReference type="SAM" id="Phobius"/>
    </source>
</evidence>
<reference evidence="8 9" key="1">
    <citation type="submission" date="2022-06" db="EMBL/GenBank/DDBJ databases">
        <authorList>
            <person name="Xuan X."/>
        </authorList>
    </citation>
    <scope>NUCLEOTIDE SEQUENCE [LARGE SCALE GENOMIC DNA]</scope>
    <source>
        <strain evidence="8 9">2V75</strain>
    </source>
</reference>
<keyword evidence="3" id="KW-0808">Transferase</keyword>
<keyword evidence="6" id="KW-1133">Transmembrane helix</keyword>
<evidence type="ECO:0000256" key="5">
    <source>
        <dbReference type="ARBA" id="ARBA00023315"/>
    </source>
</evidence>
<keyword evidence="9" id="KW-1185">Reference proteome</keyword>
<keyword evidence="5 8" id="KW-0012">Acyltransferase</keyword>
<evidence type="ECO:0000256" key="2">
    <source>
        <dbReference type="ARBA" id="ARBA00022516"/>
    </source>
</evidence>
<comment type="pathway">
    <text evidence="1">Lipid metabolism.</text>
</comment>
<name>A0ABT1AWF3_9FLAO</name>
<keyword evidence="2" id="KW-0444">Lipid biosynthesis</keyword>
<evidence type="ECO:0000256" key="1">
    <source>
        <dbReference type="ARBA" id="ARBA00005189"/>
    </source>
</evidence>
<organism evidence="8 9">
    <name type="scientific">Robiginitalea marina</name>
    <dbReference type="NCBI Taxonomy" id="2954105"/>
    <lineage>
        <taxon>Bacteria</taxon>
        <taxon>Pseudomonadati</taxon>
        <taxon>Bacteroidota</taxon>
        <taxon>Flavobacteriia</taxon>
        <taxon>Flavobacteriales</taxon>
        <taxon>Flavobacteriaceae</taxon>
        <taxon>Robiginitalea</taxon>
    </lineage>
</organism>
<dbReference type="Proteomes" id="UP001206312">
    <property type="component" value="Unassembled WGS sequence"/>
</dbReference>
<dbReference type="RefSeq" id="WP_252740714.1">
    <property type="nucleotide sequence ID" value="NZ_JAMXIB010000003.1"/>
</dbReference>
<evidence type="ECO:0000256" key="3">
    <source>
        <dbReference type="ARBA" id="ARBA00022679"/>
    </source>
</evidence>
<dbReference type="Pfam" id="PF01553">
    <property type="entry name" value="Acyltransferase"/>
    <property type="match status" value="1"/>
</dbReference>
<dbReference type="GO" id="GO:0016746">
    <property type="term" value="F:acyltransferase activity"/>
    <property type="evidence" value="ECO:0007669"/>
    <property type="project" value="UniProtKB-KW"/>
</dbReference>
<dbReference type="InterPro" id="IPR002123">
    <property type="entry name" value="Plipid/glycerol_acylTrfase"/>
</dbReference>
<accession>A0ABT1AWF3</accession>
<dbReference type="PANTHER" id="PTHR10434">
    <property type="entry name" value="1-ACYL-SN-GLYCEROL-3-PHOSPHATE ACYLTRANSFERASE"/>
    <property type="match status" value="1"/>
</dbReference>